<name>A0A6A6ES54_9PEZI</name>
<feature type="transmembrane region" description="Helical" evidence="6">
    <location>
        <begin position="166"/>
        <end position="191"/>
    </location>
</feature>
<evidence type="ECO:0000256" key="2">
    <source>
        <dbReference type="ARBA" id="ARBA00022692"/>
    </source>
</evidence>
<feature type="transmembrane region" description="Helical" evidence="6">
    <location>
        <begin position="357"/>
        <end position="375"/>
    </location>
</feature>
<dbReference type="Gene3D" id="1.20.1250.20">
    <property type="entry name" value="MFS general substrate transporter like domains"/>
    <property type="match status" value="1"/>
</dbReference>
<keyword evidence="3 6" id="KW-1133">Transmembrane helix</keyword>
<feature type="transmembrane region" description="Helical" evidence="6">
    <location>
        <begin position="136"/>
        <end position="154"/>
    </location>
</feature>
<reference evidence="7" key="1">
    <citation type="journal article" date="2020" name="Stud. Mycol.">
        <title>101 Dothideomycetes genomes: a test case for predicting lifestyles and emergence of pathogens.</title>
        <authorList>
            <person name="Haridas S."/>
            <person name="Albert R."/>
            <person name="Binder M."/>
            <person name="Bloem J."/>
            <person name="Labutti K."/>
            <person name="Salamov A."/>
            <person name="Andreopoulos B."/>
            <person name="Baker S."/>
            <person name="Barry K."/>
            <person name="Bills G."/>
            <person name="Bluhm B."/>
            <person name="Cannon C."/>
            <person name="Castanera R."/>
            <person name="Culley D."/>
            <person name="Daum C."/>
            <person name="Ezra D."/>
            <person name="Gonzalez J."/>
            <person name="Henrissat B."/>
            <person name="Kuo A."/>
            <person name="Liang C."/>
            <person name="Lipzen A."/>
            <person name="Lutzoni F."/>
            <person name="Magnuson J."/>
            <person name="Mondo S."/>
            <person name="Nolan M."/>
            <person name="Ohm R."/>
            <person name="Pangilinan J."/>
            <person name="Park H.-J."/>
            <person name="Ramirez L."/>
            <person name="Alfaro M."/>
            <person name="Sun H."/>
            <person name="Tritt A."/>
            <person name="Yoshinaga Y."/>
            <person name="Zwiers L.-H."/>
            <person name="Turgeon B."/>
            <person name="Goodwin S."/>
            <person name="Spatafora J."/>
            <person name="Crous P."/>
            <person name="Grigoriev I."/>
        </authorList>
    </citation>
    <scope>NUCLEOTIDE SEQUENCE</scope>
    <source>
        <strain evidence="7">CBS 207.26</strain>
    </source>
</reference>
<feature type="transmembrane region" description="Helical" evidence="6">
    <location>
        <begin position="416"/>
        <end position="436"/>
    </location>
</feature>
<accession>A0A6A6ES54</accession>
<dbReference type="EMBL" id="ML994615">
    <property type="protein sequence ID" value="KAF2192726.1"/>
    <property type="molecule type" value="Genomic_DNA"/>
</dbReference>
<evidence type="ECO:0000256" key="1">
    <source>
        <dbReference type="ARBA" id="ARBA00004141"/>
    </source>
</evidence>
<evidence type="ECO:0000313" key="7">
    <source>
        <dbReference type="EMBL" id="KAF2192726.1"/>
    </source>
</evidence>
<dbReference type="SUPFAM" id="SSF103473">
    <property type="entry name" value="MFS general substrate transporter"/>
    <property type="match status" value="1"/>
</dbReference>
<keyword evidence="8" id="KW-1185">Reference proteome</keyword>
<dbReference type="AlphaFoldDB" id="A0A6A6ES54"/>
<sequence>MISSEDGNKQSPPTIIYSPHSSSSRSRNPSPINSRRGPFSLWPLLLLLILTNMSSSLYSLPLNRLVEMRLCREHYQRHDSFVIQFDGSIPEKLCKIDEVQKQLAWLQGIMETTYVVCDFIVAIPFSFVAEKFGIQTVLWFNLVPRICMSLWALVVGHFDRLLPTKAIIASPFTGLLGGECVFSSTVFTLTASLTREYVERASYFSYISSISYVVAFVGPSFASFTMSQSLWLPFWINILLLSTAVPTIKMLPEIRDNPPIVPTGVQDIGEENPLLRERSPRCYNAFETDYSDLQNIVHAVQKLVRLVTGRQNFQILLVSFFLTALASSDTKLLVQYISKRYEWTFAEAGYLLSAKALVNITLLAFIVPRIIRAYVSSRAVHGSEVRLNILGAETSIAISVLGVLCIAMSFRIWMLLGALIIYALGSALPVFTMSLVKSPLIALAGSDVQDFSIIMLTKTIGSLVGAPLMTVLWVHGIKSGGAGLGLPYFVSASLYLAAALVIAQLKF</sequence>
<evidence type="ECO:0000256" key="5">
    <source>
        <dbReference type="SAM" id="MobiDB-lite"/>
    </source>
</evidence>
<feature type="region of interest" description="Disordered" evidence="5">
    <location>
        <begin position="1"/>
        <end position="32"/>
    </location>
</feature>
<gene>
    <name evidence="7" type="ORF">K469DRAFT_731187</name>
</gene>
<keyword evidence="2 6" id="KW-0812">Transmembrane</keyword>
<comment type="subcellular location">
    <subcellularLocation>
        <location evidence="1">Membrane</location>
        <topology evidence="1">Multi-pass membrane protein</topology>
    </subcellularLocation>
</comment>
<organism evidence="7 8">
    <name type="scientific">Zopfia rhizophila CBS 207.26</name>
    <dbReference type="NCBI Taxonomy" id="1314779"/>
    <lineage>
        <taxon>Eukaryota</taxon>
        <taxon>Fungi</taxon>
        <taxon>Dikarya</taxon>
        <taxon>Ascomycota</taxon>
        <taxon>Pezizomycotina</taxon>
        <taxon>Dothideomycetes</taxon>
        <taxon>Dothideomycetes incertae sedis</taxon>
        <taxon>Zopfiaceae</taxon>
        <taxon>Zopfia</taxon>
    </lineage>
</organism>
<feature type="compositionally biased region" description="Low complexity" evidence="5">
    <location>
        <begin position="11"/>
        <end position="32"/>
    </location>
</feature>
<feature type="transmembrane region" description="Helical" evidence="6">
    <location>
        <begin position="203"/>
        <end position="224"/>
    </location>
</feature>
<evidence type="ECO:0000256" key="3">
    <source>
        <dbReference type="ARBA" id="ARBA00022989"/>
    </source>
</evidence>
<dbReference type="Proteomes" id="UP000800200">
    <property type="component" value="Unassembled WGS sequence"/>
</dbReference>
<dbReference type="GO" id="GO:0022857">
    <property type="term" value="F:transmembrane transporter activity"/>
    <property type="evidence" value="ECO:0007669"/>
    <property type="project" value="TreeGrafter"/>
</dbReference>
<dbReference type="GO" id="GO:0016020">
    <property type="term" value="C:membrane"/>
    <property type="evidence" value="ECO:0007669"/>
    <property type="project" value="UniProtKB-SubCell"/>
</dbReference>
<dbReference type="PANTHER" id="PTHR23507">
    <property type="entry name" value="ZGC:174356"/>
    <property type="match status" value="1"/>
</dbReference>
<dbReference type="OrthoDB" id="194139at2759"/>
<keyword evidence="4 6" id="KW-0472">Membrane</keyword>
<feature type="transmembrane region" description="Helical" evidence="6">
    <location>
        <begin position="387"/>
        <end position="410"/>
    </location>
</feature>
<feature type="transmembrane region" description="Helical" evidence="6">
    <location>
        <begin position="486"/>
        <end position="505"/>
    </location>
</feature>
<protein>
    <recommendedName>
        <fullName evidence="9">MFS general substrate transporter</fullName>
    </recommendedName>
</protein>
<evidence type="ECO:0008006" key="9">
    <source>
        <dbReference type="Google" id="ProtNLM"/>
    </source>
</evidence>
<evidence type="ECO:0000313" key="8">
    <source>
        <dbReference type="Proteomes" id="UP000800200"/>
    </source>
</evidence>
<evidence type="ECO:0000256" key="6">
    <source>
        <dbReference type="SAM" id="Phobius"/>
    </source>
</evidence>
<feature type="transmembrane region" description="Helical" evidence="6">
    <location>
        <begin position="230"/>
        <end position="248"/>
    </location>
</feature>
<evidence type="ECO:0000256" key="4">
    <source>
        <dbReference type="ARBA" id="ARBA00023136"/>
    </source>
</evidence>
<dbReference type="PANTHER" id="PTHR23507:SF8">
    <property type="entry name" value="MFS GENERAL SUBSTRATE TRANSPORTER"/>
    <property type="match status" value="1"/>
</dbReference>
<dbReference type="InterPro" id="IPR036259">
    <property type="entry name" value="MFS_trans_sf"/>
</dbReference>
<proteinExistence type="predicted"/>
<feature type="transmembrane region" description="Helical" evidence="6">
    <location>
        <begin position="39"/>
        <end position="60"/>
    </location>
</feature>
<feature type="transmembrane region" description="Helical" evidence="6">
    <location>
        <begin position="448"/>
        <end position="474"/>
    </location>
</feature>